<evidence type="ECO:0000256" key="10">
    <source>
        <dbReference type="ARBA" id="ARBA00048552"/>
    </source>
</evidence>
<dbReference type="InterPro" id="IPR011260">
    <property type="entry name" value="RNAP_asu_C"/>
</dbReference>
<protein>
    <recommendedName>
        <fullName evidence="3 11">DNA-directed RNA polymerase subunit alpha</fullName>
        <shortName evidence="11">RNAP subunit alpha</shortName>
        <ecNumber evidence="2 11">2.7.7.6</ecNumber>
    </recommendedName>
    <alternativeName>
        <fullName evidence="9 11">RNA polymerase subunit alpha</fullName>
    </alternativeName>
    <alternativeName>
        <fullName evidence="8 11">Transcriptase subunit alpha</fullName>
    </alternativeName>
</protein>
<keyword evidence="7 11" id="KW-0804">Transcription</keyword>
<feature type="region of interest" description="Alpha N-terminal domain (alpha-NTD)" evidence="11">
    <location>
        <begin position="1"/>
        <end position="220"/>
    </location>
</feature>
<evidence type="ECO:0000313" key="13">
    <source>
        <dbReference type="EMBL" id="KKR82093.1"/>
    </source>
</evidence>
<keyword evidence="6 11" id="KW-0548">Nucleotidyltransferase</keyword>
<dbReference type="Gene3D" id="2.170.120.12">
    <property type="entry name" value="DNA-directed RNA polymerase, insert domain"/>
    <property type="match status" value="1"/>
</dbReference>
<accession>A0A0G0TZ41</accession>
<dbReference type="GO" id="GO:0003677">
    <property type="term" value="F:DNA binding"/>
    <property type="evidence" value="ECO:0007669"/>
    <property type="project" value="UniProtKB-UniRule"/>
</dbReference>
<dbReference type="NCBIfam" id="NF003519">
    <property type="entry name" value="PRK05182.2-5"/>
    <property type="match status" value="1"/>
</dbReference>
<proteinExistence type="inferred from homology"/>
<evidence type="ECO:0000256" key="4">
    <source>
        <dbReference type="ARBA" id="ARBA00022478"/>
    </source>
</evidence>
<comment type="function">
    <text evidence="11">DNA-dependent RNA polymerase catalyzes the transcription of DNA into RNA using the four ribonucleoside triphosphates as substrates.</text>
</comment>
<dbReference type="InterPro" id="IPR036603">
    <property type="entry name" value="RBP11-like"/>
</dbReference>
<evidence type="ECO:0000256" key="1">
    <source>
        <dbReference type="ARBA" id="ARBA00007123"/>
    </source>
</evidence>
<evidence type="ECO:0000256" key="5">
    <source>
        <dbReference type="ARBA" id="ARBA00022679"/>
    </source>
</evidence>
<evidence type="ECO:0000256" key="11">
    <source>
        <dbReference type="HAMAP-Rule" id="MF_00059"/>
    </source>
</evidence>
<dbReference type="Proteomes" id="UP000034601">
    <property type="component" value="Unassembled WGS sequence"/>
</dbReference>
<dbReference type="NCBIfam" id="NF003513">
    <property type="entry name" value="PRK05182.1-2"/>
    <property type="match status" value="1"/>
</dbReference>
<dbReference type="FunFam" id="2.170.120.12:FF:000001">
    <property type="entry name" value="DNA-directed RNA polymerase subunit alpha"/>
    <property type="match status" value="1"/>
</dbReference>
<evidence type="ECO:0000259" key="12">
    <source>
        <dbReference type="SMART" id="SM00662"/>
    </source>
</evidence>
<feature type="domain" description="DNA-directed RNA polymerase RpoA/D/Rpb3-type" evidence="12">
    <location>
        <begin position="15"/>
        <end position="221"/>
    </location>
</feature>
<dbReference type="NCBIfam" id="TIGR02027">
    <property type="entry name" value="rpoA"/>
    <property type="match status" value="1"/>
</dbReference>
<dbReference type="EC" id="2.7.7.6" evidence="2 11"/>
<dbReference type="SUPFAM" id="SSF56553">
    <property type="entry name" value="Insert subdomain of RNA polymerase alpha subunit"/>
    <property type="match status" value="1"/>
</dbReference>
<evidence type="ECO:0000256" key="3">
    <source>
        <dbReference type="ARBA" id="ARBA00015972"/>
    </source>
</evidence>
<keyword evidence="5 11" id="KW-0808">Transferase</keyword>
<dbReference type="InterPro" id="IPR036643">
    <property type="entry name" value="RNApol_insert_sf"/>
</dbReference>
<comment type="similarity">
    <text evidence="1 11">Belongs to the RNA polymerase alpha chain family.</text>
</comment>
<dbReference type="EMBL" id="LCAB01000018">
    <property type="protein sequence ID" value="KKR82093.1"/>
    <property type="molecule type" value="Genomic_DNA"/>
</dbReference>
<dbReference type="InterPro" id="IPR011263">
    <property type="entry name" value="DNA-dir_RNA_pol_RpoA/D/Rpb3"/>
</dbReference>
<dbReference type="GO" id="GO:0006351">
    <property type="term" value="P:DNA-templated transcription"/>
    <property type="evidence" value="ECO:0007669"/>
    <property type="project" value="UniProtKB-UniRule"/>
</dbReference>
<gene>
    <name evidence="11" type="primary">rpoA</name>
    <name evidence="13" type="ORF">UU29_C0018G0020</name>
</gene>
<comment type="subunit">
    <text evidence="11">Homodimer. The RNAP catalytic core consists of 2 alpha, 1 beta, 1 beta' and 1 omega subunit. When a sigma factor is associated with the core the holoenzyme is formed, which can initiate transcription.</text>
</comment>
<feature type="region of interest" description="Alpha C-terminal domain (alpha-CTD)" evidence="11">
    <location>
        <begin position="234"/>
        <end position="302"/>
    </location>
</feature>
<comment type="caution">
    <text evidence="13">The sequence shown here is derived from an EMBL/GenBank/DDBJ whole genome shotgun (WGS) entry which is preliminary data.</text>
</comment>
<dbReference type="GO" id="GO:0000428">
    <property type="term" value="C:DNA-directed RNA polymerase complex"/>
    <property type="evidence" value="ECO:0007669"/>
    <property type="project" value="UniProtKB-KW"/>
</dbReference>
<evidence type="ECO:0000256" key="7">
    <source>
        <dbReference type="ARBA" id="ARBA00023163"/>
    </source>
</evidence>
<comment type="catalytic activity">
    <reaction evidence="10 11">
        <text>RNA(n) + a ribonucleoside 5'-triphosphate = RNA(n+1) + diphosphate</text>
        <dbReference type="Rhea" id="RHEA:21248"/>
        <dbReference type="Rhea" id="RHEA-COMP:14527"/>
        <dbReference type="Rhea" id="RHEA-COMP:17342"/>
        <dbReference type="ChEBI" id="CHEBI:33019"/>
        <dbReference type="ChEBI" id="CHEBI:61557"/>
        <dbReference type="ChEBI" id="CHEBI:140395"/>
        <dbReference type="EC" id="2.7.7.6"/>
    </reaction>
</comment>
<evidence type="ECO:0000313" key="14">
    <source>
        <dbReference type="Proteomes" id="UP000034601"/>
    </source>
</evidence>
<dbReference type="GO" id="GO:0005737">
    <property type="term" value="C:cytoplasm"/>
    <property type="evidence" value="ECO:0007669"/>
    <property type="project" value="UniProtKB-ARBA"/>
</dbReference>
<keyword evidence="4 11" id="KW-0240">DNA-directed RNA polymerase</keyword>
<dbReference type="Gene3D" id="3.30.1360.10">
    <property type="entry name" value="RNA polymerase, RBP11-like subunit"/>
    <property type="match status" value="1"/>
</dbReference>
<dbReference type="HAMAP" id="MF_00059">
    <property type="entry name" value="RNApol_bact_RpoA"/>
    <property type="match status" value="1"/>
</dbReference>
<dbReference type="Gene3D" id="1.10.150.20">
    <property type="entry name" value="5' to 3' exonuclease, C-terminal subdomain"/>
    <property type="match status" value="1"/>
</dbReference>
<evidence type="ECO:0000256" key="9">
    <source>
        <dbReference type="ARBA" id="ARBA00033070"/>
    </source>
</evidence>
<evidence type="ECO:0000256" key="2">
    <source>
        <dbReference type="ARBA" id="ARBA00012418"/>
    </source>
</evidence>
<dbReference type="PATRIC" id="fig|1618424.3.peg.1083"/>
<dbReference type="SUPFAM" id="SSF47789">
    <property type="entry name" value="C-terminal domain of RNA polymerase alpha subunit"/>
    <property type="match status" value="1"/>
</dbReference>
<evidence type="ECO:0000256" key="6">
    <source>
        <dbReference type="ARBA" id="ARBA00022695"/>
    </source>
</evidence>
<comment type="domain">
    <text evidence="11">The N-terminal domain is essential for RNAP assembly and basal transcription, whereas the C-terminal domain is involved in interaction with transcriptional regulators and with upstream promoter elements.</text>
</comment>
<dbReference type="CDD" id="cd06928">
    <property type="entry name" value="RNAP_alpha_NTD"/>
    <property type="match status" value="1"/>
</dbReference>
<organism evidence="13 14">
    <name type="scientific">Candidatus Daviesbacteria bacterium GW2011_GWA2_40_9</name>
    <dbReference type="NCBI Taxonomy" id="1618424"/>
    <lineage>
        <taxon>Bacteria</taxon>
        <taxon>Candidatus Daviesiibacteriota</taxon>
    </lineage>
</organism>
<sequence>MINFKVTTTTNSDTEGAFIVEPLEAGFGHTLGNCLRRVLLTSLEGSAISFIKIDGVSHQFSVISGISEDVTEIILNLKQVRLKIFSDKPIKMRLQASGKGEVKARDIDTLGGAEIINPDLHIASLNSPSAKLNIEMTAEKGVGYLGADEKKAEEIGVISIDSIYSPVVLVNYKVEPTRVGRSSNFDKLILNITTDGTIKPEEALNESARILSVYFKQIFEPTFEGEEVVEPAISNDVLKLSVEELDLPVRITNALKAVDIDTVENLITTSRTQLLKAKNLGVQSLSLISQKLSERGLILSEA</sequence>
<dbReference type="GO" id="GO:0046983">
    <property type="term" value="F:protein dimerization activity"/>
    <property type="evidence" value="ECO:0007669"/>
    <property type="project" value="InterPro"/>
</dbReference>
<dbReference type="SMART" id="SM00662">
    <property type="entry name" value="RPOLD"/>
    <property type="match status" value="1"/>
</dbReference>
<dbReference type="InterPro" id="IPR011262">
    <property type="entry name" value="DNA-dir_RNA_pol_insert"/>
</dbReference>
<dbReference type="Pfam" id="PF01000">
    <property type="entry name" value="RNA_pol_A_bac"/>
    <property type="match status" value="1"/>
</dbReference>
<name>A0A0G0TZ41_9BACT</name>
<dbReference type="InterPro" id="IPR011773">
    <property type="entry name" value="DNA-dir_RpoA"/>
</dbReference>
<dbReference type="AlphaFoldDB" id="A0A0G0TZ41"/>
<dbReference type="GO" id="GO:0003899">
    <property type="term" value="F:DNA-directed RNA polymerase activity"/>
    <property type="evidence" value="ECO:0007669"/>
    <property type="project" value="UniProtKB-UniRule"/>
</dbReference>
<evidence type="ECO:0000256" key="8">
    <source>
        <dbReference type="ARBA" id="ARBA00032524"/>
    </source>
</evidence>
<reference evidence="13 14" key="1">
    <citation type="journal article" date="2015" name="Nature">
        <title>rRNA introns, odd ribosomes, and small enigmatic genomes across a large radiation of phyla.</title>
        <authorList>
            <person name="Brown C.T."/>
            <person name="Hug L.A."/>
            <person name="Thomas B.C."/>
            <person name="Sharon I."/>
            <person name="Castelle C.J."/>
            <person name="Singh A."/>
            <person name="Wilkins M.J."/>
            <person name="Williams K.H."/>
            <person name="Banfield J.F."/>
        </authorList>
    </citation>
    <scope>NUCLEOTIDE SEQUENCE [LARGE SCALE GENOMIC DNA]</scope>
</reference>
<dbReference type="Pfam" id="PF01193">
    <property type="entry name" value="RNA_pol_L"/>
    <property type="match status" value="1"/>
</dbReference>
<dbReference type="SUPFAM" id="SSF55257">
    <property type="entry name" value="RBP11-like subunits of RNA polymerase"/>
    <property type="match status" value="1"/>
</dbReference>
<dbReference type="Pfam" id="PF03118">
    <property type="entry name" value="RNA_pol_A_CTD"/>
    <property type="match status" value="1"/>
</dbReference>